<dbReference type="EMBL" id="BAVR01000007">
    <property type="protein sequence ID" value="GAE87492.1"/>
    <property type="molecule type" value="Genomic_DNA"/>
</dbReference>
<dbReference type="AlphaFoldDB" id="W4V300"/>
<dbReference type="Proteomes" id="UP000019109">
    <property type="component" value="Unassembled WGS sequence"/>
</dbReference>
<dbReference type="OrthoDB" id="2085996at2"/>
<evidence type="ECO:0000313" key="1">
    <source>
        <dbReference type="EMBL" id="GAE87492.1"/>
    </source>
</evidence>
<comment type="caution">
    <text evidence="1">The sequence shown here is derived from an EMBL/GenBank/DDBJ whole genome shotgun (WGS) entry which is preliminary data.</text>
</comment>
<proteinExistence type="predicted"/>
<accession>W4V300</accession>
<keyword evidence="2" id="KW-1185">Reference proteome</keyword>
<reference evidence="1" key="1">
    <citation type="journal article" date="2014" name="Genome Announc.">
        <title>Draft Genome Sequence of Clostridium straminisolvens Strain JCM 21531T, Isolated from a Cellulose-Degrading Bacterial Community.</title>
        <authorList>
            <person name="Yuki M."/>
            <person name="Oshima K."/>
            <person name="Suda W."/>
            <person name="Sakamoto M."/>
            <person name="Kitamura K."/>
            <person name="Iida T."/>
            <person name="Hattori M."/>
            <person name="Ohkuma M."/>
        </authorList>
    </citation>
    <scope>NUCLEOTIDE SEQUENCE [LARGE SCALE GENOMIC DNA]</scope>
    <source>
        <strain evidence="1">JCM 21531</strain>
    </source>
</reference>
<organism evidence="1 2">
    <name type="scientific">Acetivibrio straminisolvens JCM 21531</name>
    <dbReference type="NCBI Taxonomy" id="1294263"/>
    <lineage>
        <taxon>Bacteria</taxon>
        <taxon>Bacillati</taxon>
        <taxon>Bacillota</taxon>
        <taxon>Clostridia</taxon>
        <taxon>Eubacteriales</taxon>
        <taxon>Oscillospiraceae</taxon>
        <taxon>Acetivibrio</taxon>
    </lineage>
</organism>
<dbReference type="STRING" id="1294263.JCM21531_864"/>
<sequence length="66" mass="7301">MKAENVIGFTLEEARNMLKDTGGKIASVRMTSPPKAELTDICDYYRVINAIDKGEEGIELIVCKPL</sequence>
<protein>
    <submittedName>
        <fullName evidence="1">Uncharacterized protein</fullName>
    </submittedName>
</protein>
<name>W4V300_9FIRM</name>
<dbReference type="RefSeq" id="WP_038287283.1">
    <property type="nucleotide sequence ID" value="NZ_BAVR01000007.1"/>
</dbReference>
<gene>
    <name evidence="1" type="ORF">JCM21531_864</name>
</gene>
<evidence type="ECO:0000313" key="2">
    <source>
        <dbReference type="Proteomes" id="UP000019109"/>
    </source>
</evidence>